<protein>
    <recommendedName>
        <fullName evidence="5">Dioxygenase</fullName>
        <ecNumber evidence="5">1.13.11.-</ecNumber>
    </recommendedName>
</protein>
<comment type="cofactor">
    <cofactor evidence="5">
        <name>Fe(2+)</name>
        <dbReference type="ChEBI" id="CHEBI:29033"/>
    </cofactor>
    <text evidence="5">Binds 1 Fe(2+) ion per subunit.</text>
</comment>
<comment type="similarity">
    <text evidence="1 5">Belongs to the carotenoid oxygenase family.</text>
</comment>
<keyword evidence="5" id="KW-0223">Dioxygenase</keyword>
<keyword evidence="3 5" id="KW-0560">Oxidoreductase</keyword>
<evidence type="ECO:0000256" key="3">
    <source>
        <dbReference type="ARBA" id="ARBA00023002"/>
    </source>
</evidence>
<name>A0ABP4VE27_9ACTN</name>
<reference evidence="7" key="1">
    <citation type="journal article" date="2019" name="Int. J. Syst. Evol. Microbiol.">
        <title>The Global Catalogue of Microorganisms (GCM) 10K type strain sequencing project: providing services to taxonomists for standard genome sequencing and annotation.</title>
        <authorList>
            <consortium name="The Broad Institute Genomics Platform"/>
            <consortium name="The Broad Institute Genome Sequencing Center for Infectious Disease"/>
            <person name="Wu L."/>
            <person name="Ma J."/>
        </authorList>
    </citation>
    <scope>NUCLEOTIDE SEQUENCE [LARGE SCALE GENOMIC DNA]</scope>
    <source>
        <strain evidence="7">JCM 14718</strain>
    </source>
</reference>
<dbReference type="Proteomes" id="UP001500618">
    <property type="component" value="Unassembled WGS sequence"/>
</dbReference>
<keyword evidence="2 5" id="KW-0479">Metal-binding</keyword>
<evidence type="ECO:0000313" key="6">
    <source>
        <dbReference type="EMBL" id="GAA1723696.1"/>
    </source>
</evidence>
<evidence type="ECO:0000313" key="7">
    <source>
        <dbReference type="Proteomes" id="UP001500618"/>
    </source>
</evidence>
<evidence type="ECO:0000256" key="5">
    <source>
        <dbReference type="RuleBase" id="RU364048"/>
    </source>
</evidence>
<comment type="caution">
    <text evidence="6">The sequence shown here is derived from an EMBL/GenBank/DDBJ whole genome shotgun (WGS) entry which is preliminary data.</text>
</comment>
<dbReference type="EC" id="1.13.11.-" evidence="5"/>
<organism evidence="6 7">
    <name type="scientific">Fodinicola feengrottensis</name>
    <dbReference type="NCBI Taxonomy" id="435914"/>
    <lineage>
        <taxon>Bacteria</taxon>
        <taxon>Bacillati</taxon>
        <taxon>Actinomycetota</taxon>
        <taxon>Actinomycetes</taxon>
        <taxon>Mycobacteriales</taxon>
        <taxon>Fodinicola</taxon>
    </lineage>
</organism>
<dbReference type="RefSeq" id="WP_344315591.1">
    <property type="nucleotide sequence ID" value="NZ_BAAANY010000058.1"/>
</dbReference>
<dbReference type="EMBL" id="BAAANY010000058">
    <property type="protein sequence ID" value="GAA1723696.1"/>
    <property type="molecule type" value="Genomic_DNA"/>
</dbReference>
<dbReference type="InterPro" id="IPR004294">
    <property type="entry name" value="Carotenoid_Oase"/>
</dbReference>
<accession>A0ABP4VE27</accession>
<evidence type="ECO:0000256" key="4">
    <source>
        <dbReference type="ARBA" id="ARBA00023004"/>
    </source>
</evidence>
<sequence length="439" mass="48388">MTATVAIDSYFTPVPDEIEAIDLVVEGALPPELNGRYLRNGPNPKPGAPPAHPFVEPGMVHGVRLKDGAALWYRNRWVRTSLFTESATRVRPDGSLDLAACHANTHVIEHAGRTFALVESGLPYELSLDLDTVGPCDFQGRLTTAMTAHPKADPVTGDLHFFGYGVRPPFLTYHRLSASGELVQSVPVEVPGPTMMHDFAITEDYLVWMDLPVVFERTELGVPYRWSDSYGARLGLMPRKGGPVRWFEIEPCYVFHVGNARQDAAGRVVLDAVRYDRATFRNEWDLAAGKEKTGSVPGQMLHRWTLDPRTGVRSEQQLDDWSLEFPTLNENLVGLQNRFLYLVGGGSVVKFDTVNGERGVHRLPDGAKPGEAVFVPAENARAEDDGWLLTIVSNRIAGTADLLVLDATDVAARPVATVHLPRWVPSGFHGSWVPESVVR</sequence>
<dbReference type="Pfam" id="PF03055">
    <property type="entry name" value="RPE65"/>
    <property type="match status" value="1"/>
</dbReference>
<gene>
    <name evidence="6" type="ORF">GCM10009765_84580</name>
</gene>
<proteinExistence type="inferred from homology"/>
<dbReference type="PANTHER" id="PTHR10543:SF89">
    <property type="entry name" value="CAROTENOID 9,10(9',10')-CLEAVAGE DIOXYGENASE 1"/>
    <property type="match status" value="1"/>
</dbReference>
<keyword evidence="7" id="KW-1185">Reference proteome</keyword>
<evidence type="ECO:0000256" key="1">
    <source>
        <dbReference type="ARBA" id="ARBA00006787"/>
    </source>
</evidence>
<keyword evidence="4 5" id="KW-0408">Iron</keyword>
<dbReference type="PANTHER" id="PTHR10543">
    <property type="entry name" value="BETA-CAROTENE DIOXYGENASE"/>
    <property type="match status" value="1"/>
</dbReference>
<evidence type="ECO:0000256" key="2">
    <source>
        <dbReference type="ARBA" id="ARBA00022723"/>
    </source>
</evidence>